<dbReference type="RefSeq" id="WP_191310747.1">
    <property type="nucleotide sequence ID" value="NZ_BNCL01000009.1"/>
</dbReference>
<dbReference type="EMBL" id="JAESHT010000010">
    <property type="protein sequence ID" value="MBL3674402.1"/>
    <property type="molecule type" value="Genomic_DNA"/>
</dbReference>
<reference evidence="1 2" key="1">
    <citation type="submission" date="2021-01" db="EMBL/GenBank/DDBJ databases">
        <title>011410 draft genome.</title>
        <authorList>
            <person name="Lang L."/>
        </authorList>
    </citation>
    <scope>NUCLEOTIDE SEQUENCE [LARGE SCALE GENOMIC DNA]</scope>
    <source>
        <strain evidence="1 2">KCTC 42845</strain>
    </source>
</reference>
<accession>A0ABS1S6P1</accession>
<gene>
    <name evidence="1" type="ORF">JL111_12995</name>
</gene>
<comment type="caution">
    <text evidence="1">The sequence shown here is derived from an EMBL/GenBank/DDBJ whole genome shotgun (WGS) entry which is preliminary data.</text>
</comment>
<organism evidence="1 2">
    <name type="scientific">Paracoccus aerius</name>
    <dbReference type="NCBI Taxonomy" id="1915382"/>
    <lineage>
        <taxon>Bacteria</taxon>
        <taxon>Pseudomonadati</taxon>
        <taxon>Pseudomonadota</taxon>
        <taxon>Alphaproteobacteria</taxon>
        <taxon>Rhodobacterales</taxon>
        <taxon>Paracoccaceae</taxon>
        <taxon>Paracoccus</taxon>
    </lineage>
</organism>
<keyword evidence="2" id="KW-1185">Reference proteome</keyword>
<dbReference type="Proteomes" id="UP000644749">
    <property type="component" value="Unassembled WGS sequence"/>
</dbReference>
<evidence type="ECO:0000313" key="1">
    <source>
        <dbReference type="EMBL" id="MBL3674402.1"/>
    </source>
</evidence>
<sequence length="62" mass="7007">MQALQTRESFKKITSVKVLTFDDFWSWELEPLQIALQIVGAMEDLQGGCAIPDDDQDAKTFS</sequence>
<proteinExistence type="predicted"/>
<name>A0ABS1S6P1_9RHOB</name>
<protein>
    <submittedName>
        <fullName evidence="1">Uncharacterized protein</fullName>
    </submittedName>
</protein>
<evidence type="ECO:0000313" key="2">
    <source>
        <dbReference type="Proteomes" id="UP000644749"/>
    </source>
</evidence>